<dbReference type="EMBL" id="JABFTP020000103">
    <property type="protein sequence ID" value="KAL3277598.1"/>
    <property type="molecule type" value="Genomic_DNA"/>
</dbReference>
<evidence type="ECO:0000313" key="1">
    <source>
        <dbReference type="EMBL" id="KAL3277598.1"/>
    </source>
</evidence>
<gene>
    <name evidence="1" type="ORF">HHI36_012940</name>
</gene>
<organism evidence="1 2">
    <name type="scientific">Cryptolaemus montrouzieri</name>
    <dbReference type="NCBI Taxonomy" id="559131"/>
    <lineage>
        <taxon>Eukaryota</taxon>
        <taxon>Metazoa</taxon>
        <taxon>Ecdysozoa</taxon>
        <taxon>Arthropoda</taxon>
        <taxon>Hexapoda</taxon>
        <taxon>Insecta</taxon>
        <taxon>Pterygota</taxon>
        <taxon>Neoptera</taxon>
        <taxon>Endopterygota</taxon>
        <taxon>Coleoptera</taxon>
        <taxon>Polyphaga</taxon>
        <taxon>Cucujiformia</taxon>
        <taxon>Coccinelloidea</taxon>
        <taxon>Coccinellidae</taxon>
        <taxon>Scymninae</taxon>
        <taxon>Scymnini</taxon>
        <taxon>Cryptolaemus</taxon>
    </lineage>
</organism>
<name>A0ABD2NFZ5_9CUCU</name>
<keyword evidence="2" id="KW-1185">Reference proteome</keyword>
<reference evidence="1 2" key="1">
    <citation type="journal article" date="2021" name="BMC Biol.">
        <title>Horizontally acquired antibacterial genes associated with adaptive radiation of ladybird beetles.</title>
        <authorList>
            <person name="Li H.S."/>
            <person name="Tang X.F."/>
            <person name="Huang Y.H."/>
            <person name="Xu Z.Y."/>
            <person name="Chen M.L."/>
            <person name="Du X.Y."/>
            <person name="Qiu B.Y."/>
            <person name="Chen P.T."/>
            <person name="Zhang W."/>
            <person name="Slipinski A."/>
            <person name="Escalona H.E."/>
            <person name="Waterhouse R.M."/>
            <person name="Zwick A."/>
            <person name="Pang H."/>
        </authorList>
    </citation>
    <scope>NUCLEOTIDE SEQUENCE [LARGE SCALE GENOMIC DNA]</scope>
    <source>
        <strain evidence="1">SYSU2018</strain>
    </source>
</reference>
<comment type="caution">
    <text evidence="1">The sequence shown here is derived from an EMBL/GenBank/DDBJ whole genome shotgun (WGS) entry which is preliminary data.</text>
</comment>
<evidence type="ECO:0000313" key="2">
    <source>
        <dbReference type="Proteomes" id="UP001516400"/>
    </source>
</evidence>
<sequence length="81" mass="9774">TVRVKKSFAPWLTDTLKIVLRQRDSAYAAFKRDRTEENWLIYKKMRNFAQASMRREKKAFLEQLSRDDTKNFRTFIRPGSD</sequence>
<proteinExistence type="predicted"/>
<protein>
    <submittedName>
        <fullName evidence="1">Uncharacterized protein</fullName>
    </submittedName>
</protein>
<accession>A0ABD2NFZ5</accession>
<dbReference type="Proteomes" id="UP001516400">
    <property type="component" value="Unassembled WGS sequence"/>
</dbReference>
<feature type="non-terminal residue" evidence="1">
    <location>
        <position position="1"/>
    </location>
</feature>
<dbReference type="AlphaFoldDB" id="A0ABD2NFZ5"/>